<feature type="compositionally biased region" description="Low complexity" evidence="2">
    <location>
        <begin position="1146"/>
        <end position="1161"/>
    </location>
</feature>
<feature type="compositionally biased region" description="Basic residues" evidence="2">
    <location>
        <begin position="1132"/>
        <end position="1145"/>
    </location>
</feature>
<protein>
    <submittedName>
        <fullName evidence="5">Uncharacterized protein</fullName>
    </submittedName>
</protein>
<evidence type="ECO:0000313" key="6">
    <source>
        <dbReference type="Proteomes" id="UP000030651"/>
    </source>
</evidence>
<dbReference type="KEGG" id="pfy:PFICI_08343"/>
<feature type="compositionally biased region" description="Acidic residues" evidence="2">
    <location>
        <begin position="1034"/>
        <end position="1050"/>
    </location>
</feature>
<dbReference type="EMBL" id="KI912113">
    <property type="protein sequence ID" value="ETS80814.1"/>
    <property type="molecule type" value="Genomic_DNA"/>
</dbReference>
<evidence type="ECO:0000256" key="2">
    <source>
        <dbReference type="SAM" id="MobiDB-lite"/>
    </source>
</evidence>
<dbReference type="InterPro" id="IPR056884">
    <property type="entry name" value="NPHP3-like_N"/>
</dbReference>
<feature type="compositionally biased region" description="Low complexity" evidence="2">
    <location>
        <begin position="1099"/>
        <end position="1131"/>
    </location>
</feature>
<dbReference type="eggNOG" id="ENOG502RZ77">
    <property type="taxonomic scope" value="Eukaryota"/>
</dbReference>
<feature type="region of interest" description="Disordered" evidence="2">
    <location>
        <begin position="1028"/>
        <end position="1199"/>
    </location>
</feature>
<dbReference type="InterPro" id="IPR027417">
    <property type="entry name" value="P-loop_NTPase"/>
</dbReference>
<dbReference type="PANTHER" id="PTHR33112">
    <property type="entry name" value="DOMAIN PROTEIN, PUTATIVE-RELATED"/>
    <property type="match status" value="1"/>
</dbReference>
<reference evidence="6" key="1">
    <citation type="journal article" date="2015" name="BMC Genomics">
        <title>Genomic and transcriptomic analysis of the endophytic fungus Pestalotiopsis fici reveals its lifestyle and high potential for synthesis of natural products.</title>
        <authorList>
            <person name="Wang X."/>
            <person name="Zhang X."/>
            <person name="Liu L."/>
            <person name="Xiang M."/>
            <person name="Wang W."/>
            <person name="Sun X."/>
            <person name="Che Y."/>
            <person name="Guo L."/>
            <person name="Liu G."/>
            <person name="Guo L."/>
            <person name="Wang C."/>
            <person name="Yin W.B."/>
            <person name="Stadler M."/>
            <person name="Zhang X."/>
            <person name="Liu X."/>
        </authorList>
    </citation>
    <scope>NUCLEOTIDE SEQUENCE [LARGE SCALE GENOMIC DNA]</scope>
    <source>
        <strain evidence="6">W106-1 / CGMCC3.15140</strain>
    </source>
</reference>
<dbReference type="SUPFAM" id="SSF53474">
    <property type="entry name" value="alpha/beta-Hydrolases"/>
    <property type="match status" value="1"/>
</dbReference>
<evidence type="ECO:0000313" key="5">
    <source>
        <dbReference type="EMBL" id="ETS80814.1"/>
    </source>
</evidence>
<dbReference type="PANTHER" id="PTHR33112:SF16">
    <property type="entry name" value="HETEROKARYON INCOMPATIBILITY DOMAIN-CONTAINING PROTEIN"/>
    <property type="match status" value="1"/>
</dbReference>
<dbReference type="InterPro" id="IPR010730">
    <property type="entry name" value="HET"/>
</dbReference>
<keyword evidence="1" id="KW-0677">Repeat</keyword>
<evidence type="ECO:0000259" key="3">
    <source>
        <dbReference type="Pfam" id="PF06985"/>
    </source>
</evidence>
<keyword evidence="6" id="KW-1185">Reference proteome</keyword>
<feature type="domain" description="Heterokaryon incompatibility" evidence="3">
    <location>
        <begin position="1886"/>
        <end position="2048"/>
    </location>
</feature>
<accession>W3X488</accession>
<dbReference type="Gene3D" id="3.40.50.1820">
    <property type="entry name" value="alpha/beta hydrolase"/>
    <property type="match status" value="1"/>
</dbReference>
<evidence type="ECO:0000259" key="4">
    <source>
        <dbReference type="Pfam" id="PF24883"/>
    </source>
</evidence>
<sequence length="2389" mass="268753">MAADFLGLRVIWPPDGALPPKHKYDIVFVHGLHGGPISDWQNEDGVCWPLAQLPLDLGNARILAFGYDPNRLSIRSDDFYQGGIVFEPGQTLRMALMRNRMSKKIQVPLVLIGHDVGGLVIKNALCSSHVDKDAVVLKKTKHVIFLETPHSDLSWDTWRQISMASSSQDSIGRWKIWSAVVESTQKAFLEIASRFNITTGLVGVNNDTADVVTNIESEAFNFASLNHVNRAFFPGADHRSISKLCRGTANYDQLLRCIQEGMECTTQLPEDIQRVRDWLGRRPDTLNKIDYQKQLDQYHTGTGKWLLELELFRKWVTLESPSPILWVTGPEGCGKSVLCATTSQWVQRTSQKPAVVYLMLKFDHPRSEYQLLVQIALQLLDYLVERGHGVDTEVLSGLNGHPDGHEKMLKVQDLIKCLIRQCHIAFVFIDGLDEVSLELQGSSQGKATDIDLPKQQLHSTLTFLVGLTKEGGEMPLRIWCSSNRSGEMGKWIDECGALELPLDAQSLAGDVASYAHHRLTGSLEGEMPKVVGSEILETTSDNFLLAATALDRLQMSMLSDTSSAETKQLKMPSDIREAYAESLDLLLNGEEDSSIPAMKILSLVLFAQRPLKLTEIREALAISHKPFKDYAPIGFHFDGNEIQKLCGPFIHFLPIGEASEDGYLRLSHASVFWFLRGQLEVEKQRLQLRPKVIADACLKYLSQRRYAKPMDSLKTASLQSHSFLAYAARYWHKHLNESGAELLAKVGSFLRSPQFLSMIRFQSLHLNGSFRPNGKSEKEDEKMVARRSRLHTNPSGEEQLDNLIGDYQAFLEEWTNFLHSGILRPPRSGDIDDCFWGALGHNNFLHTHGTRIERNKSFLLEFDLGIAAQDQASGSYDFQETISDDGGRIAVLRVPIQSQAKVVRESWLVDGKRPPSRYGQQEVLLFDPEQVLWSSYGASPETKLSLVPIVDPSQRVSAMHETQYGSAVRIGCNLFLRGNRGNWAALDKKDEQEKTYWDDIVMNDSWIFQSRRRYVGLKQPTFTSAAYQTKSLDSDSDSISDVHTEDEDSQPEYSSVGPDQVSSAEEFHLDTASEIDSSDEASQDSALASGADTADQSDFESSSELSSSSGSSESQSSSSGSSSDSDSVSRSPNKHIRKHRRRAPRKASSSRSKRVSSPSIVERQNINDMHTPDDSDADDEESGSESDDETNSQPHAGPKALKHLFSYGRYCDLCKIPVVHDTDLETNSKCSIYYQCFPCGKDEWDAFDLCSACFAKGSWCKNQNHVLSRATFTHRDRRVRWEDGITQDTSMPVVDILVEPRHSDIANPFRYTHRHSSSLHDSSAILHPTLPLFIYPLDGREFLFGDLQKKTYFKFHVPFESCETSETAGNTCIPIGVSMRFSSCGRFVHVARFTGRSTLFAPLRLFVLFATMALSPKDTCSRKPRILDRRHGVDLGTWPKVVTHLPYVITWTEKHAHVSLTGDRLRVLRFPLHAPSGDTSDDVGTSDTEVSVLSHQVALPCSAQSRSVYFFPARANSPAVIILGSLHGRQSQPPVVVYLDPDALGTWKSLRKDEFKHNLTSREIHEAHVDEPDFHDDCEKTIDTTVKYDYYTLQPNQAKHFQDWLKNAFVERSIFCPSCFDLAKKLTFLGLPSWLRRFDVDAAMPDEMKTQIIWEVTLLDLVAAIEAGCQFCCYVAIRLFGSLRARSIGQLLGESTPRCCALGSSTDDGADELQNIIVRLRSAARAVGTEEQVMGLICRPLDQDPDTRSFSKVSLSLGDGGEKSELSFLPNVSFTGTTEDGDKRSLMWFVNPPDSFRRTTAECVLELYSLPDNILQQWIPAHPLTTFPGGGENLRLVKSWIHTCDSSHSFCQRELEIQAELPTRVIQINDDRTIQLVETNGQPGRYVALSYCWGPDPSNHSPTITANFRARCQPGGLLLNELPSAIKDAISVTEEIGIRFIWVDALCIVQDDLQDKEKELGVMNQYYKRAYLTIAASTPDCNSGFLRQMGRCETHTDFPLPRDLVPLDVFCLERDRDSGGSAKVYVREENPYQLALEPINERAWTLQESLLSSRVLFFGHRVIWFCRHGTHSDGGSEDWSFDENNLESTRREFQMRLATRRQEENNRSHTPNSDDDRDMYDIWHRIVGNYSRRAMSRPEDKLPALSGLASEFAAMCKDEYIAGLWRSNLLRDLLWSTRDSAMHYPDVWRAPTWSWASVDDTVLYDQLPPHDAASLATIEEVHVRPKSSLVQFGEVQEGRLVMTLPCLAYSLSDEDKRAEAFKVWTSGYGSKSLLLSERDWVLEGLRNSARTGVVPRQSDDEKKHQQLPDTIVVALVYRKRDELVQSNEGLTATHGGTAPEKWTAWGLVLKPVEGTSMRVFERLFAFSKSLTFESPDSIFKDSIKTIEII</sequence>
<organism evidence="5 6">
    <name type="scientific">Pestalotiopsis fici (strain W106-1 / CGMCC3.15140)</name>
    <dbReference type="NCBI Taxonomy" id="1229662"/>
    <lineage>
        <taxon>Eukaryota</taxon>
        <taxon>Fungi</taxon>
        <taxon>Dikarya</taxon>
        <taxon>Ascomycota</taxon>
        <taxon>Pezizomycotina</taxon>
        <taxon>Sordariomycetes</taxon>
        <taxon>Xylariomycetidae</taxon>
        <taxon>Amphisphaeriales</taxon>
        <taxon>Sporocadaceae</taxon>
        <taxon>Pestalotiopsis</taxon>
    </lineage>
</organism>
<dbReference type="Proteomes" id="UP000030651">
    <property type="component" value="Unassembled WGS sequence"/>
</dbReference>
<dbReference type="RefSeq" id="XP_007835115.1">
    <property type="nucleotide sequence ID" value="XM_007836924.1"/>
</dbReference>
<dbReference type="Pfam" id="PF06985">
    <property type="entry name" value="HET"/>
    <property type="match status" value="1"/>
</dbReference>
<dbReference type="GeneID" id="19273356"/>
<feature type="compositionally biased region" description="Acidic residues" evidence="2">
    <location>
        <begin position="1174"/>
        <end position="1190"/>
    </location>
</feature>
<evidence type="ECO:0000256" key="1">
    <source>
        <dbReference type="ARBA" id="ARBA00022737"/>
    </source>
</evidence>
<dbReference type="InParanoid" id="W3X488"/>
<dbReference type="Gene3D" id="3.40.50.300">
    <property type="entry name" value="P-loop containing nucleotide triphosphate hydrolases"/>
    <property type="match status" value="1"/>
</dbReference>
<proteinExistence type="predicted"/>
<dbReference type="Pfam" id="PF24883">
    <property type="entry name" value="NPHP3_N"/>
    <property type="match status" value="1"/>
</dbReference>
<feature type="domain" description="Nephrocystin 3-like N-terminal" evidence="4">
    <location>
        <begin position="301"/>
        <end position="436"/>
    </location>
</feature>
<gene>
    <name evidence="5" type="ORF">PFICI_08343</name>
</gene>
<dbReference type="OrthoDB" id="4161196at2759"/>
<dbReference type="InterPro" id="IPR029058">
    <property type="entry name" value="AB_hydrolase_fold"/>
</dbReference>
<name>W3X488_PESFW</name>
<dbReference type="HOGENOM" id="CLU_230430_0_0_1"/>